<feature type="non-terminal residue" evidence="3">
    <location>
        <position position="1"/>
    </location>
</feature>
<feature type="transmembrane region" description="Helical" evidence="1">
    <location>
        <begin position="26"/>
        <end position="48"/>
    </location>
</feature>
<keyword evidence="1" id="KW-0812">Transmembrane</keyword>
<proteinExistence type="predicted"/>
<dbReference type="InParanoid" id="K5VWS6"/>
<dbReference type="AlphaFoldDB" id="K5VWS6"/>
<gene>
    <name evidence="3" type="ORF">PHACADRAFT_61416</name>
</gene>
<protein>
    <recommendedName>
        <fullName evidence="2">DUF6535 domain-containing protein</fullName>
    </recommendedName>
</protein>
<dbReference type="OrthoDB" id="3269725at2759"/>
<dbReference type="RefSeq" id="XP_007396310.1">
    <property type="nucleotide sequence ID" value="XM_007396248.1"/>
</dbReference>
<feature type="transmembrane region" description="Helical" evidence="1">
    <location>
        <begin position="97"/>
        <end position="116"/>
    </location>
</feature>
<sequence>WGLLEKTVRGYDEDNIKSRTDNIDTLLLFAGLYAAILAAFSVLSLTFLKPDTGQQTVALLQQLVNKPSDSTSTLGRRDDTTSDDNFKPEAWAVRVNVLWFASLVISLSAASLGILVRQW</sequence>
<dbReference type="GeneID" id="18920168"/>
<keyword evidence="1" id="KW-1133">Transmembrane helix</keyword>
<dbReference type="HOGENOM" id="CLU_018688_2_1_1"/>
<dbReference type="EMBL" id="JH930472">
    <property type="protein sequence ID" value="EKM56008.1"/>
    <property type="molecule type" value="Genomic_DNA"/>
</dbReference>
<evidence type="ECO:0000313" key="3">
    <source>
        <dbReference type="EMBL" id="EKM56008.1"/>
    </source>
</evidence>
<evidence type="ECO:0000259" key="2">
    <source>
        <dbReference type="Pfam" id="PF20153"/>
    </source>
</evidence>
<dbReference type="STRING" id="650164.K5VWS6"/>
<dbReference type="Pfam" id="PF20153">
    <property type="entry name" value="DUF6535"/>
    <property type="match status" value="1"/>
</dbReference>
<keyword evidence="4" id="KW-1185">Reference proteome</keyword>
<keyword evidence="1" id="KW-0472">Membrane</keyword>
<feature type="domain" description="DUF6535" evidence="2">
    <location>
        <begin position="1"/>
        <end position="119"/>
    </location>
</feature>
<dbReference type="Proteomes" id="UP000008370">
    <property type="component" value="Unassembled WGS sequence"/>
</dbReference>
<feature type="non-terminal residue" evidence="3">
    <location>
        <position position="119"/>
    </location>
</feature>
<evidence type="ECO:0000313" key="4">
    <source>
        <dbReference type="Proteomes" id="UP000008370"/>
    </source>
</evidence>
<accession>K5VWS6</accession>
<evidence type="ECO:0000256" key="1">
    <source>
        <dbReference type="SAM" id="Phobius"/>
    </source>
</evidence>
<dbReference type="InterPro" id="IPR045338">
    <property type="entry name" value="DUF6535"/>
</dbReference>
<organism evidence="3 4">
    <name type="scientific">Phanerochaete carnosa (strain HHB-10118-sp)</name>
    <name type="common">White-rot fungus</name>
    <name type="synonym">Peniophora carnosa</name>
    <dbReference type="NCBI Taxonomy" id="650164"/>
    <lineage>
        <taxon>Eukaryota</taxon>
        <taxon>Fungi</taxon>
        <taxon>Dikarya</taxon>
        <taxon>Basidiomycota</taxon>
        <taxon>Agaricomycotina</taxon>
        <taxon>Agaricomycetes</taxon>
        <taxon>Polyporales</taxon>
        <taxon>Phanerochaetaceae</taxon>
        <taxon>Phanerochaete</taxon>
    </lineage>
</organism>
<reference evidence="3 4" key="1">
    <citation type="journal article" date="2012" name="BMC Genomics">
        <title>Comparative genomics of the white-rot fungi, Phanerochaete carnosa and P. chrysosporium, to elucidate the genetic basis of the distinct wood types they colonize.</title>
        <authorList>
            <person name="Suzuki H."/>
            <person name="MacDonald J."/>
            <person name="Syed K."/>
            <person name="Salamov A."/>
            <person name="Hori C."/>
            <person name="Aerts A."/>
            <person name="Henrissat B."/>
            <person name="Wiebenga A."/>
            <person name="vanKuyk P.A."/>
            <person name="Barry K."/>
            <person name="Lindquist E."/>
            <person name="LaButti K."/>
            <person name="Lapidus A."/>
            <person name="Lucas S."/>
            <person name="Coutinho P."/>
            <person name="Gong Y."/>
            <person name="Samejima M."/>
            <person name="Mahadevan R."/>
            <person name="Abou-Zaid M."/>
            <person name="de Vries R.P."/>
            <person name="Igarashi K."/>
            <person name="Yadav J.S."/>
            <person name="Grigoriev I.V."/>
            <person name="Master E.R."/>
        </authorList>
    </citation>
    <scope>NUCLEOTIDE SEQUENCE [LARGE SCALE GENOMIC DNA]</scope>
    <source>
        <strain evidence="3 4">HHB-10118-sp</strain>
    </source>
</reference>
<name>K5VWS6_PHACS</name>
<dbReference type="KEGG" id="pco:PHACADRAFT_61416"/>